<dbReference type="PANTHER" id="PTHR14224">
    <property type="entry name" value="SIMILAR TO PREFERENTIALLY EXPRESSED ANTIGEN IN MELANOMA-LIKE 3"/>
    <property type="match status" value="1"/>
</dbReference>
<dbReference type="STRING" id="9544.ENSMMUP00000053999"/>
<dbReference type="GO" id="GO:0005886">
    <property type="term" value="C:plasma membrane"/>
    <property type="evidence" value="ECO:0007669"/>
    <property type="project" value="Ensembl"/>
</dbReference>
<keyword evidence="5" id="KW-1185">Reference proteome</keyword>
<protein>
    <submittedName>
        <fullName evidence="4">PRAME nuclear receptor transcriptional regulator</fullName>
    </submittedName>
</protein>
<dbReference type="GO" id="GO:0000785">
    <property type="term" value="C:chromatin"/>
    <property type="evidence" value="ECO:0007669"/>
    <property type="project" value="Ensembl"/>
</dbReference>
<name>A0A1D5R115_MACMU</name>
<dbReference type="Ensembl" id="ENSMMUT00000070524.2">
    <property type="protein sequence ID" value="ENSMMUP00000053999.1"/>
    <property type="gene ID" value="ENSMMUG00000010657.4"/>
</dbReference>
<keyword evidence="2" id="KW-0433">Leucine-rich repeat</keyword>
<reference evidence="5" key="1">
    <citation type="journal article" date="2007" name="Science">
        <title>Evolutionary and biomedical insights from the rhesus macaque genome.</title>
        <authorList>
            <person name="Gibbs R.A."/>
            <person name="Rogers J."/>
            <person name="Katze M.G."/>
            <person name="Bumgarner R."/>
            <person name="Weinstock G.M."/>
            <person name="Mardis E.R."/>
            <person name="Remington K.A."/>
            <person name="Strausberg R.L."/>
            <person name="Venter J.C."/>
            <person name="Wilson R.K."/>
            <person name="Batzer M.A."/>
            <person name="Bustamante C.D."/>
            <person name="Eichler E.E."/>
            <person name="Hahn M.W."/>
            <person name="Hardison R.C."/>
            <person name="Makova K.D."/>
            <person name="Miller W."/>
            <person name="Milosavljevic A."/>
            <person name="Palermo R.E."/>
            <person name="Siepel A."/>
            <person name="Sikela J.M."/>
            <person name="Attaway T."/>
            <person name="Bell S."/>
            <person name="Bernard K.E."/>
            <person name="Buhay C.J."/>
            <person name="Chandrabose M.N."/>
            <person name="Dao M."/>
            <person name="Davis C."/>
            <person name="Delehaunty K.D."/>
            <person name="Ding Y."/>
            <person name="Dinh H.H."/>
            <person name="Dugan-Rocha S."/>
            <person name="Fulton L.A."/>
            <person name="Gabisi R.A."/>
            <person name="Garner T.T."/>
            <person name="Godfrey J."/>
            <person name="Hawes A.C."/>
            <person name="Hernandez J."/>
            <person name="Hines S."/>
            <person name="Holder M."/>
            <person name="Hume J."/>
            <person name="Jhangiani S.N."/>
            <person name="Joshi V."/>
            <person name="Khan Z.M."/>
            <person name="Kirkness E.F."/>
            <person name="Cree A."/>
            <person name="Fowler R.G."/>
            <person name="Lee S."/>
            <person name="Lewis L.R."/>
            <person name="Li Z."/>
            <person name="Liu Y.-S."/>
            <person name="Moore S.M."/>
            <person name="Muzny D."/>
            <person name="Nazareth L.V."/>
            <person name="Ngo D.N."/>
            <person name="Okwuonu G.O."/>
            <person name="Pai G."/>
            <person name="Parker D."/>
            <person name="Paul H.A."/>
            <person name="Pfannkoch C."/>
            <person name="Pohl C.S."/>
            <person name="Rogers Y.-H.C."/>
            <person name="Ruiz S.J."/>
            <person name="Sabo A."/>
            <person name="Santibanez J."/>
            <person name="Schneider B.W."/>
            <person name="Smith S.M."/>
            <person name="Sodergren E."/>
            <person name="Svatek A.F."/>
            <person name="Utterback T.R."/>
            <person name="Vattathil S."/>
            <person name="Warren W."/>
            <person name="White C.S."/>
            <person name="Chinwalla A.T."/>
            <person name="Feng Y."/>
            <person name="Halpern A.L."/>
            <person name="Hillier L.W."/>
            <person name="Huang X."/>
            <person name="Minx P."/>
            <person name="Nelson J.O."/>
            <person name="Pepin K.H."/>
            <person name="Qin X."/>
            <person name="Sutton G.G."/>
            <person name="Venter E."/>
            <person name="Walenz B.P."/>
            <person name="Wallis J.W."/>
            <person name="Worley K.C."/>
            <person name="Yang S.-P."/>
            <person name="Jones S.M."/>
            <person name="Marra M.A."/>
            <person name="Rocchi M."/>
            <person name="Schein J.E."/>
            <person name="Baertsch R."/>
            <person name="Clarke L."/>
            <person name="Csuros M."/>
            <person name="Glasscock J."/>
            <person name="Harris R.A."/>
            <person name="Havlak P."/>
            <person name="Jackson A.R."/>
            <person name="Jiang H."/>
            <person name="Liu Y."/>
            <person name="Messina D.N."/>
            <person name="Shen Y."/>
            <person name="Song H.X.-Z."/>
            <person name="Wylie T."/>
            <person name="Zhang L."/>
            <person name="Birney E."/>
            <person name="Han K."/>
            <person name="Konkel M.K."/>
            <person name="Lee J."/>
            <person name="Smit A.F.A."/>
            <person name="Ullmer B."/>
            <person name="Wang H."/>
            <person name="Xing J."/>
            <person name="Burhans R."/>
            <person name="Cheng Z."/>
            <person name="Karro J.E."/>
            <person name="Ma J."/>
            <person name="Raney B."/>
            <person name="She X."/>
            <person name="Cox M.J."/>
            <person name="Demuth J.P."/>
            <person name="Dumas L.J."/>
            <person name="Han S.-G."/>
            <person name="Hopkins J."/>
            <person name="Karimpour-Fard A."/>
            <person name="Kim Y.H."/>
            <person name="Pollack J.R."/>
            <person name="Vinar T."/>
            <person name="Addo-Quaye C."/>
            <person name="Degenhardt J."/>
            <person name="Denby A."/>
            <person name="Hubisz M.J."/>
            <person name="Indap A."/>
            <person name="Kosiol C."/>
            <person name="Lahn B.T."/>
            <person name="Lawson H.A."/>
            <person name="Marklein A."/>
            <person name="Nielsen R."/>
            <person name="Vallender E.J."/>
            <person name="Clark A.G."/>
            <person name="Ferguson B."/>
            <person name="Hernandez R.D."/>
            <person name="Hirani K."/>
            <person name="Kehrer-Sawatzki H."/>
            <person name="Kolb J."/>
            <person name="Patil S."/>
            <person name="Pu L.-L."/>
            <person name="Ren Y."/>
            <person name="Smith D.G."/>
            <person name="Wheeler D.A."/>
            <person name="Schenck I."/>
            <person name="Ball E.V."/>
            <person name="Chen R."/>
            <person name="Cooper D.N."/>
            <person name="Giardine B."/>
            <person name="Hsu F."/>
            <person name="Kent W.J."/>
            <person name="Lesk A."/>
            <person name="Nelson D.L."/>
            <person name="O'brien W.E."/>
            <person name="Pruefer K."/>
            <person name="Stenson P.D."/>
            <person name="Wallace J.C."/>
            <person name="Ke H."/>
            <person name="Liu X.-M."/>
            <person name="Wang P."/>
            <person name="Xiang A.P."/>
            <person name="Yang F."/>
            <person name="Barber G.P."/>
            <person name="Haussler D."/>
            <person name="Karolchik D."/>
            <person name="Kern A.D."/>
            <person name="Kuhn R.M."/>
            <person name="Smith K.E."/>
            <person name="Zwieg A.S."/>
        </authorList>
    </citation>
    <scope>NUCLEOTIDE SEQUENCE [LARGE SCALE GENOMIC DNA]</scope>
    <source>
        <strain evidence="5">17573</strain>
    </source>
</reference>
<reference evidence="4" key="4">
    <citation type="submission" date="2025-09" db="UniProtKB">
        <authorList>
            <consortium name="Ensembl"/>
        </authorList>
    </citation>
    <scope>IDENTIFICATION</scope>
    <source>
        <strain evidence="4">17573</strain>
    </source>
</reference>
<dbReference type="InParanoid" id="A0A1D5R115"/>
<dbReference type="SUPFAM" id="SSF52047">
    <property type="entry name" value="RNI-like"/>
    <property type="match status" value="1"/>
</dbReference>
<evidence type="ECO:0000256" key="1">
    <source>
        <dbReference type="ARBA" id="ARBA00009608"/>
    </source>
</evidence>
<gene>
    <name evidence="4" type="primary">LOC700564</name>
</gene>
<dbReference type="GO" id="GO:0048387">
    <property type="term" value="P:negative regulation of retinoic acid receptor signaling pathway"/>
    <property type="evidence" value="ECO:0007669"/>
    <property type="project" value="Ensembl"/>
</dbReference>
<dbReference type="ExpressionAtlas" id="A0A1D5R115">
    <property type="expression patterns" value="baseline"/>
</dbReference>
<evidence type="ECO:0000256" key="2">
    <source>
        <dbReference type="ARBA" id="ARBA00022614"/>
    </source>
</evidence>
<dbReference type="GO" id="GO:0005654">
    <property type="term" value="C:nucleoplasm"/>
    <property type="evidence" value="ECO:0007669"/>
    <property type="project" value="Ensembl"/>
</dbReference>
<dbReference type="Proteomes" id="UP000006718">
    <property type="component" value="Chromosome 10"/>
</dbReference>
<dbReference type="VEuPathDB" id="HostDB:ENSMMUG00000010657"/>
<comment type="similarity">
    <text evidence="1">Belongs to the PRAME family.</text>
</comment>
<dbReference type="AlphaFoldDB" id="A0A1D5R115"/>
<dbReference type="GO" id="GO:0043161">
    <property type="term" value="P:proteasome-mediated ubiquitin-dependent protein catabolic process"/>
    <property type="evidence" value="ECO:0007669"/>
    <property type="project" value="Ensembl"/>
</dbReference>
<dbReference type="GO" id="GO:0045892">
    <property type="term" value="P:negative regulation of DNA-templated transcription"/>
    <property type="evidence" value="ECO:0007669"/>
    <property type="project" value="Ensembl"/>
</dbReference>
<dbReference type="GO" id="GO:0008284">
    <property type="term" value="P:positive regulation of cell population proliferation"/>
    <property type="evidence" value="ECO:0007669"/>
    <property type="project" value="Ensembl"/>
</dbReference>
<dbReference type="PANTHER" id="PTHR14224:SF24">
    <property type="entry name" value="MELANOMA ANTIGEN PREFERENTIALLY EXPRESSED IN TUMORS"/>
    <property type="match status" value="1"/>
</dbReference>
<dbReference type="GO" id="GO:0042974">
    <property type="term" value="F:nuclear retinoic acid receptor binding"/>
    <property type="evidence" value="ECO:0007669"/>
    <property type="project" value="Ensembl"/>
</dbReference>
<dbReference type="GeneTree" id="ENSGT01030000234531"/>
<reference evidence="4" key="3">
    <citation type="submission" date="2025-08" db="UniProtKB">
        <authorList>
            <consortium name="Ensembl"/>
        </authorList>
    </citation>
    <scope>IDENTIFICATION</scope>
    <source>
        <strain evidence="4">17573</strain>
    </source>
</reference>
<dbReference type="PIRSF" id="PIRSF038286">
    <property type="entry name" value="PRAME"/>
    <property type="match status" value="1"/>
</dbReference>
<dbReference type="GO" id="GO:0043066">
    <property type="term" value="P:negative regulation of apoptotic process"/>
    <property type="evidence" value="ECO:0007669"/>
    <property type="project" value="Ensembl"/>
</dbReference>
<proteinExistence type="inferred from homology"/>
<dbReference type="InterPro" id="IPR026271">
    <property type="entry name" value="PRAME"/>
</dbReference>
<dbReference type="GO" id="GO:0031462">
    <property type="term" value="C:Cul2-RING ubiquitin ligase complex"/>
    <property type="evidence" value="ECO:0007669"/>
    <property type="project" value="Ensembl"/>
</dbReference>
<dbReference type="OMA" id="CPCFMPA"/>
<evidence type="ECO:0000313" key="5">
    <source>
        <dbReference type="Proteomes" id="UP000006718"/>
    </source>
</evidence>
<accession>A0A1D5R115</accession>
<dbReference type="InterPro" id="IPR032675">
    <property type="entry name" value="LRR_dom_sf"/>
</dbReference>
<sequence>MEQRRMLFWGSIQSRYISMSVWTSPRRLVELAGQSLLKDEALAIAALELLPRELFPPLFTAAFDGRHSQTLKAMVQAWPFTCLPLGVLMKGQQLHLETFKAVLDGLDVLLTQEVRPRRWKLEVLDLRKNSHQDFWTVWSGNRASLYSFPEPEAAQPMRKKRKVDGLSTEAEQPFTPIEVLVDLSLKEGACDELFSYLMEKVKRQKNVLHLCCKKLKIFAMPMQNIKMILKMVQLDSIEDLEVTCTWKLPTLAKFSPYLGQMINLRRLLLSHIHASSSISPEKEEEYIAQFTSQFLSLQCLQALYVDSLFFLRGRLDQLLRHVMNPLETLSVTNCRLSEGDVIHLSQSPNVSQLSVLSLSGVMLTDVSPEPLQALLERASATLQDLDFDECGIMDDQLLVLLPSLSHCSQLTTLSFCGNPISISVLENLLHHLIGLSNLTHVLYPVPLESYEDVHGTLHLGRLAYLHARLRELLCELGRPSMVWLSANPCPHCGDRTFYDPEPILCPCFMPN</sequence>
<keyword evidence="3" id="KW-0677">Repeat</keyword>
<dbReference type="GO" id="GO:0045596">
    <property type="term" value="P:negative regulation of cell differentiation"/>
    <property type="evidence" value="ECO:0007669"/>
    <property type="project" value="Ensembl"/>
</dbReference>
<evidence type="ECO:0000313" key="4">
    <source>
        <dbReference type="Ensembl" id="ENSMMUP00000053999.1"/>
    </source>
</evidence>
<dbReference type="GO" id="GO:0000209">
    <property type="term" value="P:protein polyubiquitination"/>
    <property type="evidence" value="ECO:0007669"/>
    <property type="project" value="Ensembl"/>
</dbReference>
<reference evidence="4" key="2">
    <citation type="submission" date="2019-01" db="EMBL/GenBank/DDBJ databases">
        <authorList>
            <person name="Graves T."/>
            <person name="Eichler E.E."/>
            <person name="Wilson R.K."/>
        </authorList>
    </citation>
    <scope>NUCLEOTIDE SEQUENCE [LARGE SCALE GENOMIC DNA]</scope>
    <source>
        <strain evidence="4">17573</strain>
    </source>
</reference>
<dbReference type="Bgee" id="ENSMMUG00000010657">
    <property type="expression patterns" value="Expressed in testis and 5 other cell types or tissues"/>
</dbReference>
<evidence type="ECO:0000256" key="3">
    <source>
        <dbReference type="ARBA" id="ARBA00022737"/>
    </source>
</evidence>
<organism evidence="4 5">
    <name type="scientific">Macaca mulatta</name>
    <name type="common">Rhesus macaque</name>
    <dbReference type="NCBI Taxonomy" id="9544"/>
    <lineage>
        <taxon>Eukaryota</taxon>
        <taxon>Metazoa</taxon>
        <taxon>Chordata</taxon>
        <taxon>Craniata</taxon>
        <taxon>Vertebrata</taxon>
        <taxon>Euteleostomi</taxon>
        <taxon>Mammalia</taxon>
        <taxon>Eutheria</taxon>
        <taxon>Euarchontoglires</taxon>
        <taxon>Primates</taxon>
        <taxon>Haplorrhini</taxon>
        <taxon>Catarrhini</taxon>
        <taxon>Cercopithecidae</taxon>
        <taxon>Cercopithecinae</taxon>
        <taxon>Macaca</taxon>
    </lineage>
</organism>
<dbReference type="InterPro" id="IPR050694">
    <property type="entry name" value="LRRC14/PRAME"/>
</dbReference>
<dbReference type="FunCoup" id="A0A1D5R115">
    <property type="interactions" value="114"/>
</dbReference>
<dbReference type="GO" id="GO:1990756">
    <property type="term" value="F:ubiquitin-like ligase-substrate adaptor activity"/>
    <property type="evidence" value="ECO:0007669"/>
    <property type="project" value="Ensembl"/>
</dbReference>
<dbReference type="Gene3D" id="3.80.10.10">
    <property type="entry name" value="Ribonuclease Inhibitor"/>
    <property type="match status" value="1"/>
</dbReference>